<feature type="compositionally biased region" description="Polar residues" evidence="15">
    <location>
        <begin position="471"/>
        <end position="481"/>
    </location>
</feature>
<evidence type="ECO:0000256" key="14">
    <source>
        <dbReference type="SAM" id="Coils"/>
    </source>
</evidence>
<dbReference type="AlphaFoldDB" id="A0A9J7X6F5"/>
<evidence type="ECO:0000256" key="15">
    <source>
        <dbReference type="SAM" id="MobiDB-lite"/>
    </source>
</evidence>
<dbReference type="Proteomes" id="UP001108240">
    <property type="component" value="Unplaced"/>
</dbReference>
<dbReference type="PROSITE" id="PS01359">
    <property type="entry name" value="ZF_PHD_1"/>
    <property type="match status" value="1"/>
</dbReference>
<keyword evidence="6" id="KW-0862">Zinc</keyword>
<dbReference type="Pfam" id="PF12064">
    <property type="entry name" value="DUF3544"/>
    <property type="match status" value="1"/>
</dbReference>
<reference evidence="20" key="2">
    <citation type="submission" date="2025-09" db="UniProtKB">
        <authorList>
            <consortium name="Ensembl"/>
        </authorList>
    </citation>
    <scope>IDENTIFICATION</scope>
</reference>
<keyword evidence="7" id="KW-0156">Chromatin regulator</keyword>
<keyword evidence="11" id="KW-0539">Nucleus</keyword>
<keyword evidence="5 13" id="KW-0863">Zinc-finger</keyword>
<evidence type="ECO:0000256" key="11">
    <source>
        <dbReference type="ARBA" id="ARBA00023242"/>
    </source>
</evidence>
<sequence>MHPQSLAVEEIKTESDAVDGMEVSMPPKAVPDLGSAEQALAAQKRKAPSPPHSSNGHSPSETSPSPTKKKKKPGLVNTSKDQDGRNDFYCWVCHREGQVLCCELCPRVYHAKCLKLAAEPEGDWFCPECEKITVAECIETQSKAMTMLNLEQLSYLLKFALQKMKQPGTEPFQKPVSLEQHPDYAEYIFHPMDLCTLEKNIKKKMYGCTEAFLADMKWILHNCIIYNGGNHKLTATAKVIVKICEHEMNEIEVCPECYLSACQKRDNWFCEPCSQPHPLVWAKLKGFPFWPAKALRDKDGQVDARFFGQHDRAWVPLNNCYLMSKEIPFSVKKTKSIFNSAMQEMEVYVENVRKKYGVFNYAPFRTPYTPNNQFQMLQDPNNPKKGTVKPEKQDKVKFSFDMTASPKMLLSKTVMSGGPGRRISVTDVPRSPMSTNSSVHTGSDLEQDERGPRVSSSHYSGGEDSMDCTASPASLKTSNSPKPLLPTPVKQERSSGIGGILNLNLDRIKAEMDLKELSETVQQQQQQQQQGTSVLLTSPKKPTRSLDKTIESCKAQLGINEISDVVSSGVEHSDSDDSDKSDSSDSEYMSEDEQKPKNTNHNNSVHKDSKKRPRPPSAQGQDQDADPSTAGGTPGGDKKSSDPQTKEKLSGGVEKDSQEKSKPLQQPQKERSQPGQDARPAGSELDVDSDSERELVIDLGEEQGGREKKKAKRETPSAPSTTKDQTGIKTDGKTSASTSISAPSSTDNTSSSFNPGLKDAAASAIKPPATVPPASTTQATSTSAVQPMSAVPVASNMVKKQRPLLPKENTQPAQRPATGNPAGGKCQMSSQKVQRQQQQQGETVPQSQAQPQTSANNSSTRYQTRQSVKAVQHKDTSPVNMGSGTSTSCLAGDFLTPPASADVAADIAKYTTKMMDVIKGTMTEIYNDLSKSTTGNTIAEIRRLRIEIEKLQWLHQQELSEMKHNLELTMAEMRQSLEQERERLVSEVKKQMEMEKQQAVDETKKKQWCANCKKEAIFYCCWNTSYCDYPCQQAHWPEHMKSCTQSATASQQETEAEASSDAAGKPVGQSPKTQPSPTGERASPANRGPSPSTDNTKGSSAVAVS</sequence>
<evidence type="ECO:0000259" key="16">
    <source>
        <dbReference type="PROSITE" id="PS50014"/>
    </source>
</evidence>
<accession>A0A9J7X6F5</accession>
<evidence type="ECO:0000313" key="21">
    <source>
        <dbReference type="Proteomes" id="UP001108240"/>
    </source>
</evidence>
<dbReference type="Pfam" id="PF00628">
    <property type="entry name" value="PHD"/>
    <property type="match status" value="1"/>
</dbReference>
<feature type="compositionally biased region" description="Polar residues" evidence="15">
    <location>
        <begin position="432"/>
        <end position="441"/>
    </location>
</feature>
<dbReference type="GO" id="GO:0008270">
    <property type="term" value="F:zinc ion binding"/>
    <property type="evidence" value="ECO:0007669"/>
    <property type="project" value="UniProtKB-KW"/>
</dbReference>
<dbReference type="GO" id="GO:0005737">
    <property type="term" value="C:cytoplasm"/>
    <property type="evidence" value="ECO:0007669"/>
    <property type="project" value="TreeGrafter"/>
</dbReference>
<evidence type="ECO:0000256" key="5">
    <source>
        <dbReference type="ARBA" id="ARBA00022771"/>
    </source>
</evidence>
<dbReference type="InterPro" id="IPR056987">
    <property type="entry name" value="ZMYND8_CC"/>
</dbReference>
<reference evidence="20" key="1">
    <citation type="submission" date="2025-08" db="UniProtKB">
        <authorList>
            <consortium name="Ensembl"/>
        </authorList>
    </citation>
    <scope>IDENTIFICATION</scope>
</reference>
<feature type="region of interest" description="Disordered" evidence="15">
    <location>
        <begin position="410"/>
        <end position="495"/>
    </location>
</feature>
<dbReference type="InterPro" id="IPR021931">
    <property type="entry name" value="ZMYND8"/>
</dbReference>
<keyword evidence="21" id="KW-1185">Reference proteome</keyword>
<dbReference type="PROSITE" id="PS50865">
    <property type="entry name" value="ZF_MYND_2"/>
    <property type="match status" value="1"/>
</dbReference>
<dbReference type="PANTHER" id="PTHR46453">
    <property type="entry name" value="PROTEIN KINASE C-BINDING PROTEIN 1"/>
    <property type="match status" value="1"/>
</dbReference>
<feature type="region of interest" description="Disordered" evidence="15">
    <location>
        <begin position="1049"/>
        <end position="1105"/>
    </location>
</feature>
<dbReference type="SMART" id="SM00249">
    <property type="entry name" value="PHD"/>
    <property type="match status" value="1"/>
</dbReference>
<feature type="domain" description="MYND-type" evidence="19">
    <location>
        <begin position="1009"/>
        <end position="1043"/>
    </location>
</feature>
<dbReference type="FunFam" id="1.20.920.10:FF:000005">
    <property type="entry name" value="protein kinase C-binding protein 1 isoform X2"/>
    <property type="match status" value="1"/>
</dbReference>
<dbReference type="SMART" id="SM00293">
    <property type="entry name" value="PWWP"/>
    <property type="match status" value="1"/>
</dbReference>
<feature type="compositionally biased region" description="Low complexity" evidence="15">
    <location>
        <begin position="1049"/>
        <end position="1063"/>
    </location>
</feature>
<evidence type="ECO:0000256" key="6">
    <source>
        <dbReference type="ARBA" id="ARBA00022833"/>
    </source>
</evidence>
<feature type="coiled-coil region" evidence="14">
    <location>
        <begin position="956"/>
        <end position="994"/>
    </location>
</feature>
<evidence type="ECO:0000256" key="10">
    <source>
        <dbReference type="ARBA" id="ARBA00023163"/>
    </source>
</evidence>
<keyword evidence="8" id="KW-0805">Transcription regulation</keyword>
<dbReference type="InterPro" id="IPR019787">
    <property type="entry name" value="Znf_PHD-finger"/>
</dbReference>
<dbReference type="InterPro" id="IPR057053">
    <property type="entry name" value="MYND_ZMYND11_ZMYD8"/>
</dbReference>
<keyword evidence="3" id="KW-0158">Chromosome</keyword>
<feature type="compositionally biased region" description="Polar residues" evidence="15">
    <location>
        <begin position="1089"/>
        <end position="1099"/>
    </location>
</feature>
<dbReference type="PROSITE" id="PS50016">
    <property type="entry name" value="ZF_PHD_2"/>
    <property type="match status" value="1"/>
</dbReference>
<dbReference type="InterPro" id="IPR019786">
    <property type="entry name" value="Zinc_finger_PHD-type_CS"/>
</dbReference>
<evidence type="ECO:0000256" key="12">
    <source>
        <dbReference type="PROSITE-ProRule" id="PRU00035"/>
    </source>
</evidence>
<comment type="subcellular location">
    <subcellularLocation>
        <location evidence="2">Chromosome</location>
    </subcellularLocation>
    <subcellularLocation>
        <location evidence="1">Nucleus</location>
    </subcellularLocation>
</comment>
<feature type="domain" description="PWWP" evidence="18">
    <location>
        <begin position="276"/>
        <end position="326"/>
    </location>
</feature>
<dbReference type="PROSITE" id="PS50014">
    <property type="entry name" value="BROMODOMAIN_2"/>
    <property type="match status" value="1"/>
</dbReference>
<evidence type="ECO:0000256" key="3">
    <source>
        <dbReference type="ARBA" id="ARBA00022454"/>
    </source>
</evidence>
<feature type="compositionally biased region" description="Low complexity" evidence="15">
    <location>
        <begin position="52"/>
        <end position="66"/>
    </location>
</feature>
<dbReference type="Pfam" id="PF24324">
    <property type="entry name" value="MYND_ZMYND11_ZMYD8"/>
    <property type="match status" value="1"/>
</dbReference>
<feature type="region of interest" description="Disordered" evidence="15">
    <location>
        <begin position="519"/>
        <end position="884"/>
    </location>
</feature>
<evidence type="ECO:0000256" key="9">
    <source>
        <dbReference type="ARBA" id="ARBA00023117"/>
    </source>
</evidence>
<protein>
    <submittedName>
        <fullName evidence="20">Protein kinase C binding protein 1, like</fullName>
    </submittedName>
</protein>
<feature type="compositionally biased region" description="Polar residues" evidence="15">
    <location>
        <begin position="717"/>
        <end position="728"/>
    </location>
</feature>
<evidence type="ECO:0000259" key="18">
    <source>
        <dbReference type="PROSITE" id="PS50812"/>
    </source>
</evidence>
<evidence type="ECO:0000256" key="2">
    <source>
        <dbReference type="ARBA" id="ARBA00004286"/>
    </source>
</evidence>
<dbReference type="GO" id="GO:0140006">
    <property type="term" value="F:histone H3 reader activity"/>
    <property type="evidence" value="ECO:0007669"/>
    <property type="project" value="UniProtKB-ARBA"/>
</dbReference>
<dbReference type="SMR" id="A0A9J7X6F5"/>
<dbReference type="GO" id="GO:0003714">
    <property type="term" value="F:transcription corepressor activity"/>
    <property type="evidence" value="ECO:0007669"/>
    <property type="project" value="TreeGrafter"/>
</dbReference>
<dbReference type="SMART" id="SM00297">
    <property type="entry name" value="BROMO"/>
    <property type="match status" value="1"/>
</dbReference>
<keyword evidence="4" id="KW-0479">Metal-binding</keyword>
<evidence type="ECO:0000256" key="7">
    <source>
        <dbReference type="ARBA" id="ARBA00022853"/>
    </source>
</evidence>
<dbReference type="PANTHER" id="PTHR46453:SF1">
    <property type="entry name" value="PROTEIN KINASE C BINDING PROTEIN 1, LIKE ISOFORM X1"/>
    <property type="match status" value="1"/>
</dbReference>
<dbReference type="InterPro" id="IPR002893">
    <property type="entry name" value="Znf_MYND"/>
</dbReference>
<dbReference type="FunFam" id="2.30.30.140:FF:000003">
    <property type="entry name" value="Protein kinase C-binding protein 1 isoform C"/>
    <property type="match status" value="1"/>
</dbReference>
<dbReference type="InterPro" id="IPR044075">
    <property type="entry name" value="PRKCBP1_PHD"/>
</dbReference>
<dbReference type="FunFam" id="6.10.140.2220:FF:000002">
    <property type="entry name" value="Protein kinase C-binding protein 1 isoform C"/>
    <property type="match status" value="1"/>
</dbReference>
<name>A0A9J7X6F5_CYPCA</name>
<dbReference type="Pfam" id="PF00439">
    <property type="entry name" value="Bromodomain"/>
    <property type="match status" value="1"/>
</dbReference>
<feature type="region of interest" description="Disordered" evidence="15">
    <location>
        <begin position="1"/>
        <end position="80"/>
    </location>
</feature>
<keyword evidence="9 12" id="KW-0103">Bromodomain</keyword>
<feature type="compositionally biased region" description="Basic and acidic residues" evidence="15">
    <location>
        <begin position="571"/>
        <end position="583"/>
    </location>
</feature>
<dbReference type="PROSITE" id="PS50812">
    <property type="entry name" value="PWWP"/>
    <property type="match status" value="1"/>
</dbReference>
<dbReference type="InterPro" id="IPR001487">
    <property type="entry name" value="Bromodomain"/>
</dbReference>
<dbReference type="Ensembl" id="ENSCCRT00000125131.1">
    <property type="protein sequence ID" value="ENSCCRP00000101780.1"/>
    <property type="gene ID" value="ENSCCRG00000031253.2"/>
</dbReference>
<dbReference type="GO" id="GO:0005634">
    <property type="term" value="C:nucleus"/>
    <property type="evidence" value="ECO:0007669"/>
    <property type="project" value="UniProtKB-SubCell"/>
</dbReference>
<keyword evidence="14" id="KW-0175">Coiled coil</keyword>
<proteinExistence type="predicted"/>
<dbReference type="InterPro" id="IPR001965">
    <property type="entry name" value="Znf_PHD"/>
</dbReference>
<feature type="compositionally biased region" description="Basic and acidic residues" evidence="15">
    <location>
        <begin position="636"/>
        <end position="672"/>
    </location>
</feature>
<feature type="domain" description="Bromo" evidence="16">
    <location>
        <begin position="164"/>
        <end position="234"/>
    </location>
</feature>
<feature type="domain" description="PHD-type" evidence="17">
    <location>
        <begin position="87"/>
        <end position="132"/>
    </location>
</feature>
<dbReference type="GO" id="GO:0005694">
    <property type="term" value="C:chromosome"/>
    <property type="evidence" value="ECO:0007669"/>
    <property type="project" value="UniProtKB-SubCell"/>
</dbReference>
<evidence type="ECO:0000313" key="20">
    <source>
        <dbReference type="Ensembl" id="ENSCCRP00000101780.1"/>
    </source>
</evidence>
<keyword evidence="10" id="KW-0804">Transcription</keyword>
<dbReference type="InterPro" id="IPR000313">
    <property type="entry name" value="PWWP_dom"/>
</dbReference>
<dbReference type="InterPro" id="IPR037967">
    <property type="entry name" value="ZMYND8_Bromo_dom"/>
</dbReference>
<feature type="compositionally biased region" description="Low complexity" evidence="15">
    <location>
        <begin position="772"/>
        <end position="787"/>
    </location>
</feature>
<dbReference type="CDD" id="cd05508">
    <property type="entry name" value="Bromo_RACK7"/>
    <property type="match status" value="1"/>
</dbReference>
<evidence type="ECO:0000259" key="17">
    <source>
        <dbReference type="PROSITE" id="PS50016"/>
    </source>
</evidence>
<dbReference type="CDD" id="cd15538">
    <property type="entry name" value="PHD_PRKCBP1"/>
    <property type="match status" value="1"/>
</dbReference>
<dbReference type="GeneTree" id="ENSGT00940000154897"/>
<evidence type="ECO:0000256" key="8">
    <source>
        <dbReference type="ARBA" id="ARBA00023015"/>
    </source>
</evidence>
<evidence type="ECO:0000256" key="13">
    <source>
        <dbReference type="PROSITE-ProRule" id="PRU00134"/>
    </source>
</evidence>
<dbReference type="Pfam" id="PF00855">
    <property type="entry name" value="PWWP"/>
    <property type="match status" value="1"/>
</dbReference>
<evidence type="ECO:0000256" key="1">
    <source>
        <dbReference type="ARBA" id="ARBA00004123"/>
    </source>
</evidence>
<feature type="compositionally biased region" description="Polar residues" evidence="15">
    <location>
        <begin position="849"/>
        <end position="869"/>
    </location>
</feature>
<dbReference type="CDD" id="cd20160">
    <property type="entry name" value="PWWP_PRKCBP1"/>
    <property type="match status" value="1"/>
</dbReference>
<feature type="compositionally biased region" description="Low complexity" evidence="15">
    <location>
        <begin position="827"/>
        <end position="848"/>
    </location>
</feature>
<organism evidence="20 21">
    <name type="scientific">Cyprinus carpio carpio</name>
    <dbReference type="NCBI Taxonomy" id="630221"/>
    <lineage>
        <taxon>Eukaryota</taxon>
        <taxon>Metazoa</taxon>
        <taxon>Chordata</taxon>
        <taxon>Craniata</taxon>
        <taxon>Vertebrata</taxon>
        <taxon>Euteleostomi</taxon>
        <taxon>Actinopterygii</taxon>
        <taxon>Neopterygii</taxon>
        <taxon>Teleostei</taxon>
        <taxon>Ostariophysi</taxon>
        <taxon>Cypriniformes</taxon>
        <taxon>Cyprinidae</taxon>
        <taxon>Cyprininae</taxon>
        <taxon>Cyprinus</taxon>
    </lineage>
</organism>
<evidence type="ECO:0000256" key="4">
    <source>
        <dbReference type="ARBA" id="ARBA00022723"/>
    </source>
</evidence>
<dbReference type="PROSITE" id="PS01360">
    <property type="entry name" value="ZF_MYND_1"/>
    <property type="match status" value="1"/>
</dbReference>
<feature type="compositionally biased region" description="Low complexity" evidence="15">
    <location>
        <begin position="734"/>
        <end position="752"/>
    </location>
</feature>
<evidence type="ECO:0000259" key="19">
    <source>
        <dbReference type="PROSITE" id="PS50865"/>
    </source>
</evidence>
<dbReference type="Pfam" id="PF23460">
    <property type="entry name" value="ZMYND8_CC"/>
    <property type="match status" value="1"/>
</dbReference>